<dbReference type="SUPFAM" id="SSF81383">
    <property type="entry name" value="F-box domain"/>
    <property type="match status" value="1"/>
</dbReference>
<reference evidence="2 3" key="1">
    <citation type="journal article" date="2019" name="New Phytol.">
        <title>Comparative genomics reveals unique wood-decay strategies and fruiting body development in the Schizophyllaceae.</title>
        <authorList>
            <person name="Almasi E."/>
            <person name="Sahu N."/>
            <person name="Krizsan K."/>
            <person name="Balint B."/>
            <person name="Kovacs G.M."/>
            <person name="Kiss B."/>
            <person name="Cseklye J."/>
            <person name="Drula E."/>
            <person name="Henrissat B."/>
            <person name="Nagy I."/>
            <person name="Chovatia M."/>
            <person name="Adam C."/>
            <person name="LaButti K."/>
            <person name="Lipzen A."/>
            <person name="Riley R."/>
            <person name="Grigoriev I.V."/>
            <person name="Nagy L.G."/>
        </authorList>
    </citation>
    <scope>NUCLEOTIDE SEQUENCE [LARGE SCALE GENOMIC DNA]</scope>
    <source>
        <strain evidence="2 3">NL-1724</strain>
    </source>
</reference>
<gene>
    <name evidence="2" type="ORF">BD626DRAFT_612178</name>
</gene>
<dbReference type="AlphaFoldDB" id="A0A550C022"/>
<name>A0A550C022_9AGAR</name>
<dbReference type="STRING" id="97359.A0A550C022"/>
<dbReference type="EMBL" id="VDMD01000039">
    <property type="protein sequence ID" value="TRM58106.1"/>
    <property type="molecule type" value="Genomic_DNA"/>
</dbReference>
<evidence type="ECO:0000259" key="1">
    <source>
        <dbReference type="Pfam" id="PF12937"/>
    </source>
</evidence>
<dbReference type="Pfam" id="PF12937">
    <property type="entry name" value="F-box-like"/>
    <property type="match status" value="1"/>
</dbReference>
<organism evidence="2 3">
    <name type="scientific">Schizophyllum amplum</name>
    <dbReference type="NCBI Taxonomy" id="97359"/>
    <lineage>
        <taxon>Eukaryota</taxon>
        <taxon>Fungi</taxon>
        <taxon>Dikarya</taxon>
        <taxon>Basidiomycota</taxon>
        <taxon>Agaricomycotina</taxon>
        <taxon>Agaricomycetes</taxon>
        <taxon>Agaricomycetidae</taxon>
        <taxon>Agaricales</taxon>
        <taxon>Schizophyllaceae</taxon>
        <taxon>Schizophyllum</taxon>
    </lineage>
</organism>
<dbReference type="SUPFAM" id="SSF52047">
    <property type="entry name" value="RNI-like"/>
    <property type="match status" value="1"/>
</dbReference>
<protein>
    <recommendedName>
        <fullName evidence="1">F-box domain-containing protein</fullName>
    </recommendedName>
</protein>
<dbReference type="InterPro" id="IPR036047">
    <property type="entry name" value="F-box-like_dom_sf"/>
</dbReference>
<feature type="domain" description="F-box" evidence="1">
    <location>
        <begin position="81"/>
        <end position="131"/>
    </location>
</feature>
<dbReference type="InterPro" id="IPR001810">
    <property type="entry name" value="F-box_dom"/>
</dbReference>
<dbReference type="Gene3D" id="1.20.1280.50">
    <property type="match status" value="1"/>
</dbReference>
<dbReference type="OrthoDB" id="3016965at2759"/>
<accession>A0A550C022</accession>
<sequence>MLDIKQDMRPLLARSVTYANVERQQAGFVPSTAERNEVEFTMSLLASSLPDIDAEIGRLYVLRERVCTQLDISKSVLAPVWRLPVEIISQIFLHVCGTTSEAFDQAVVLARVCLSWRTIAWSIPQLWNHISSSGTHTRTRAVPSFAEQAALSGTLPLHINHLRGSDDALPARLLEELCPHASRWRTLEIGAPCAVFDAIPIIDMPNLADVRIDLVGPPTSESLGFLAGASDLRQLTLKLFPNLGYEWDILQMPPLRTLTRLTLVMRQFTHISLRAVLSALSHCSLSLAYLKVAGGISGADDLSVPSGPTIMNGLLVADLAGAALALLDRVAMPRIEELILRERKHMRHDPLSLLLVFLCHPAHAEHRHLQRLTVAITWKIDQDLFLRCLEKLGELRELRVENDSWDTLGLMTEDTVNHLTCTDDRIPLLPKLSKVVLRFCRRELLQMIQSPLRAMLMSRERPRACASCDVSALEDMQIIVGMRGETSQIYRIRHTTT</sequence>
<dbReference type="Proteomes" id="UP000320762">
    <property type="component" value="Unassembled WGS sequence"/>
</dbReference>
<evidence type="ECO:0000313" key="3">
    <source>
        <dbReference type="Proteomes" id="UP000320762"/>
    </source>
</evidence>
<evidence type="ECO:0000313" key="2">
    <source>
        <dbReference type="EMBL" id="TRM58106.1"/>
    </source>
</evidence>
<proteinExistence type="predicted"/>
<keyword evidence="3" id="KW-1185">Reference proteome</keyword>
<comment type="caution">
    <text evidence="2">The sequence shown here is derived from an EMBL/GenBank/DDBJ whole genome shotgun (WGS) entry which is preliminary data.</text>
</comment>